<dbReference type="EMBL" id="FQWF01000003">
    <property type="protein sequence ID" value="SHG19233.1"/>
    <property type="molecule type" value="Genomic_DNA"/>
</dbReference>
<dbReference type="RefSeq" id="WP_073017598.1">
    <property type="nucleotide sequence ID" value="NZ_FQWF01000003.1"/>
</dbReference>
<gene>
    <name evidence="1" type="ORF">SAMN05444372_103116</name>
</gene>
<evidence type="ECO:0000313" key="1">
    <source>
        <dbReference type="EMBL" id="SHG19233.1"/>
    </source>
</evidence>
<keyword evidence="2" id="KW-1185">Reference proteome</keyword>
<proteinExistence type="predicted"/>
<dbReference type="STRING" id="229205.SAMN05444372_103116"/>
<organism evidence="1 2">
    <name type="scientific">Flavobacterium micromati</name>
    <dbReference type="NCBI Taxonomy" id="229205"/>
    <lineage>
        <taxon>Bacteria</taxon>
        <taxon>Pseudomonadati</taxon>
        <taxon>Bacteroidota</taxon>
        <taxon>Flavobacteriia</taxon>
        <taxon>Flavobacteriales</taxon>
        <taxon>Flavobacteriaceae</taxon>
        <taxon>Flavobacterium</taxon>
    </lineage>
</organism>
<sequence>MFLNYTKDFILKKLIKKSLKNLDTNYSANSIKKIGLLVDSTSFFETEKLIEDLIANGILLENITTIIYFVENKNIEKPNFISLTGSQLSWNGKLTGVEINDFIIQKFDLLINYYDIEKAILLKITHKSNALFKVGFSSIDNRFNHFLITTTIENHVTFTKELFKYLKLLNKL</sequence>
<dbReference type="Pfam" id="PF21857">
    <property type="entry name" value="DUF6913"/>
    <property type="match status" value="1"/>
</dbReference>
<accession>A0A1M5HTH3</accession>
<dbReference type="Proteomes" id="UP000184020">
    <property type="component" value="Unassembled WGS sequence"/>
</dbReference>
<reference evidence="2" key="1">
    <citation type="submission" date="2016-11" db="EMBL/GenBank/DDBJ databases">
        <authorList>
            <person name="Varghese N."/>
            <person name="Submissions S."/>
        </authorList>
    </citation>
    <scope>NUCLEOTIDE SEQUENCE [LARGE SCALE GENOMIC DNA]</scope>
    <source>
        <strain evidence="2">DSM 17659</strain>
    </source>
</reference>
<dbReference type="AlphaFoldDB" id="A0A1M5HTH3"/>
<name>A0A1M5HTH3_9FLAO</name>
<protein>
    <submittedName>
        <fullName evidence="1">Uncharacterized protein</fullName>
    </submittedName>
</protein>
<dbReference type="OrthoDB" id="1430532at2"/>
<evidence type="ECO:0000313" key="2">
    <source>
        <dbReference type="Proteomes" id="UP000184020"/>
    </source>
</evidence>
<dbReference type="InterPro" id="IPR054207">
    <property type="entry name" value="DUF6913"/>
</dbReference>